<dbReference type="SUPFAM" id="SSF56349">
    <property type="entry name" value="DNA breaking-rejoining enzymes"/>
    <property type="match status" value="1"/>
</dbReference>
<dbReference type="InterPro" id="IPR002104">
    <property type="entry name" value="Integrase_catalytic"/>
</dbReference>
<dbReference type="EMBL" id="AP018227">
    <property type="protein sequence ID" value="BAY81458.1"/>
    <property type="molecule type" value="Genomic_DNA"/>
</dbReference>
<dbReference type="OrthoDB" id="421803at2"/>
<reference evidence="3 4" key="1">
    <citation type="submission" date="2017-06" db="EMBL/GenBank/DDBJ databases">
        <title>Genome sequencing of cyanobaciteial culture collection at National Institute for Environmental Studies (NIES).</title>
        <authorList>
            <person name="Hirose Y."/>
            <person name="Shimura Y."/>
            <person name="Fujisawa T."/>
            <person name="Nakamura Y."/>
            <person name="Kawachi M."/>
        </authorList>
    </citation>
    <scope>NUCLEOTIDE SEQUENCE [LARGE SCALE GENOMIC DNA]</scope>
    <source>
        <strain evidence="3 4">NIES-267</strain>
    </source>
</reference>
<dbReference type="Gene3D" id="1.10.443.10">
    <property type="entry name" value="Intergrase catalytic core"/>
    <property type="match status" value="1"/>
</dbReference>
<dbReference type="InterPro" id="IPR011010">
    <property type="entry name" value="DNA_brk_join_enz"/>
</dbReference>
<feature type="domain" description="Tyr recombinase" evidence="2">
    <location>
        <begin position="203"/>
        <end position="366"/>
    </location>
</feature>
<dbReference type="GO" id="GO:0003677">
    <property type="term" value="F:DNA binding"/>
    <property type="evidence" value="ECO:0007669"/>
    <property type="project" value="InterPro"/>
</dbReference>
<dbReference type="GO" id="GO:0015074">
    <property type="term" value="P:DNA integration"/>
    <property type="evidence" value="ECO:0007669"/>
    <property type="project" value="InterPro"/>
</dbReference>
<proteinExistence type="predicted"/>
<evidence type="ECO:0000256" key="1">
    <source>
        <dbReference type="ARBA" id="ARBA00023172"/>
    </source>
</evidence>
<dbReference type="InterPro" id="IPR013762">
    <property type="entry name" value="Integrase-like_cat_sf"/>
</dbReference>
<protein>
    <submittedName>
        <fullName evidence="3">Integrase family protein</fullName>
    </submittedName>
</protein>
<keyword evidence="1" id="KW-0233">DNA recombination</keyword>
<sequence>MDISARLAQANGRLRNSNIGIAIEQRGNVLWLRGTFPPKPNSGKTKPHQQRISLRTQQHSQGVKATIAGLQYAERQARAISLQLDSGEFNWMQWDVSQAPKPETVSDWVEKFEAEYWRRRKRNQQTETTWKKDYQVVFPKFAQFAEDRELSIDLMIEFASLSEPDTRSRKRVCDMLGRLAKFAKLGNLEAIKELTGNYSPGTVSPRSLPTDKQIAQWRERISSPGWQWIYGICAAYGLRPHEAFHIDMLDFPTARVSDETKTGERFIYPLYPEWAENWNLKEIVLPNLKSIEDSSNAKLGTKVSGFFYDLKIPFPPYNLRHCYARRCFEFGFTPDFGAKLMGHSVTTHCKTYRAWIDEATYLKVYETLVNKIGRPPVP</sequence>
<organism evidence="3 4">
    <name type="scientific">Calothrix parasitica NIES-267</name>
    <dbReference type="NCBI Taxonomy" id="1973488"/>
    <lineage>
        <taxon>Bacteria</taxon>
        <taxon>Bacillati</taxon>
        <taxon>Cyanobacteriota</taxon>
        <taxon>Cyanophyceae</taxon>
        <taxon>Nostocales</taxon>
        <taxon>Calotrichaceae</taxon>
        <taxon>Calothrix</taxon>
    </lineage>
</organism>
<name>A0A1Z4LK36_9CYAN</name>
<gene>
    <name evidence="3" type="ORF">NIES267_09350</name>
</gene>
<evidence type="ECO:0000259" key="2">
    <source>
        <dbReference type="PROSITE" id="PS51898"/>
    </source>
</evidence>
<dbReference type="GO" id="GO:0006310">
    <property type="term" value="P:DNA recombination"/>
    <property type="evidence" value="ECO:0007669"/>
    <property type="project" value="UniProtKB-KW"/>
</dbReference>
<accession>A0A1Z4LK36</accession>
<keyword evidence="4" id="KW-1185">Reference proteome</keyword>
<dbReference type="AlphaFoldDB" id="A0A1Z4LK36"/>
<dbReference type="PROSITE" id="PS51898">
    <property type="entry name" value="TYR_RECOMBINASE"/>
    <property type="match status" value="1"/>
</dbReference>
<evidence type="ECO:0000313" key="4">
    <source>
        <dbReference type="Proteomes" id="UP000218418"/>
    </source>
</evidence>
<evidence type="ECO:0000313" key="3">
    <source>
        <dbReference type="EMBL" id="BAY81458.1"/>
    </source>
</evidence>
<dbReference type="Proteomes" id="UP000218418">
    <property type="component" value="Chromosome"/>
</dbReference>